<keyword evidence="4 8" id="KW-0238">DNA-binding</keyword>
<comment type="similarity">
    <text evidence="2">Belongs to the TALE/BELL homeobox family.</text>
</comment>
<dbReference type="InterPro" id="IPR001356">
    <property type="entry name" value="HD"/>
</dbReference>
<evidence type="ECO:0000256" key="5">
    <source>
        <dbReference type="ARBA" id="ARBA00023155"/>
    </source>
</evidence>
<evidence type="ECO:0000313" key="12">
    <source>
        <dbReference type="Proteomes" id="UP001418222"/>
    </source>
</evidence>
<dbReference type="PANTHER" id="PTHR11850">
    <property type="entry name" value="HOMEOBOX PROTEIN TRANSCRIPTION FACTORS"/>
    <property type="match status" value="1"/>
</dbReference>
<protein>
    <recommendedName>
        <fullName evidence="10">Homeobox domain-containing protein</fullName>
    </recommendedName>
</protein>
<organism evidence="11 12">
    <name type="scientific">Platanthera zijinensis</name>
    <dbReference type="NCBI Taxonomy" id="2320716"/>
    <lineage>
        <taxon>Eukaryota</taxon>
        <taxon>Viridiplantae</taxon>
        <taxon>Streptophyta</taxon>
        <taxon>Embryophyta</taxon>
        <taxon>Tracheophyta</taxon>
        <taxon>Spermatophyta</taxon>
        <taxon>Magnoliopsida</taxon>
        <taxon>Liliopsida</taxon>
        <taxon>Asparagales</taxon>
        <taxon>Orchidaceae</taxon>
        <taxon>Orchidoideae</taxon>
        <taxon>Orchideae</taxon>
        <taxon>Orchidinae</taxon>
        <taxon>Platanthera</taxon>
    </lineage>
</organism>
<dbReference type="EMBL" id="JBBWWQ010000009">
    <property type="protein sequence ID" value="KAK8938904.1"/>
    <property type="molecule type" value="Genomic_DNA"/>
</dbReference>
<sequence>MMSEEPHLLRHHHHHHFNDFSTIAGNSIPSTISTTFDNAANHSLFTMDIPAPNPTWRSWPEPPPAAAQPAIPWPIEPPLHPNQIQTQTQTLSLSLYNPPQPPSSFPFHLKNSKYLLPTQELLNEFCSLAAGASFKRNPRNDDDHRHSGRQSLYSMEPLELQKRKAKLLSMLEEVDRRYRRYCEQMKAVVSSFEEVAGDGAAGTYSVLASKAMSRHFRCLRDGISAEIKATRKAMGENDASAVAPGQTRGETPRLKLLDQCLRQHKAFQQAGMMETHPWRPQRGLPERSVSILRAWLFEHFLHPYPSDVDKHILARQTGLSRGQVSNWFINARVRLWKPMVEDMYLEELKEEEKNSHSSNAAPMQEVASDRTRPYTNPNPNPSPSSQPHFEEQQYSLSSIINNLNPHHHAAQNPNPNNLSFGSYSGHELTLGLQPHERPLLFSRDDEEDEEYSIMAGDGQNIPYRNLIGAQLLHHLAG</sequence>
<evidence type="ECO:0000259" key="10">
    <source>
        <dbReference type="PROSITE" id="PS50071"/>
    </source>
</evidence>
<dbReference type="GO" id="GO:0006355">
    <property type="term" value="P:regulation of DNA-templated transcription"/>
    <property type="evidence" value="ECO:0007669"/>
    <property type="project" value="InterPro"/>
</dbReference>
<gene>
    <name evidence="11" type="ORF">KSP39_PZI011303</name>
</gene>
<dbReference type="AlphaFoldDB" id="A0AAP0G5S2"/>
<dbReference type="SMART" id="SM00574">
    <property type="entry name" value="POX"/>
    <property type="match status" value="1"/>
</dbReference>
<reference evidence="11 12" key="1">
    <citation type="journal article" date="2022" name="Nat. Plants">
        <title>Genomes of leafy and leafless Platanthera orchids illuminate the evolution of mycoheterotrophy.</title>
        <authorList>
            <person name="Li M.H."/>
            <person name="Liu K.W."/>
            <person name="Li Z."/>
            <person name="Lu H.C."/>
            <person name="Ye Q.L."/>
            <person name="Zhang D."/>
            <person name="Wang J.Y."/>
            <person name="Li Y.F."/>
            <person name="Zhong Z.M."/>
            <person name="Liu X."/>
            <person name="Yu X."/>
            <person name="Liu D.K."/>
            <person name="Tu X.D."/>
            <person name="Liu B."/>
            <person name="Hao Y."/>
            <person name="Liao X.Y."/>
            <person name="Jiang Y.T."/>
            <person name="Sun W.H."/>
            <person name="Chen J."/>
            <person name="Chen Y.Q."/>
            <person name="Ai Y."/>
            <person name="Zhai J.W."/>
            <person name="Wu S.S."/>
            <person name="Zhou Z."/>
            <person name="Hsiao Y.Y."/>
            <person name="Wu W.L."/>
            <person name="Chen Y.Y."/>
            <person name="Lin Y.F."/>
            <person name="Hsu J.L."/>
            <person name="Li C.Y."/>
            <person name="Wang Z.W."/>
            <person name="Zhao X."/>
            <person name="Zhong W.Y."/>
            <person name="Ma X.K."/>
            <person name="Ma L."/>
            <person name="Huang J."/>
            <person name="Chen G.Z."/>
            <person name="Huang M.Z."/>
            <person name="Huang L."/>
            <person name="Peng D.H."/>
            <person name="Luo Y.B."/>
            <person name="Zou S.Q."/>
            <person name="Chen S.P."/>
            <person name="Lan S."/>
            <person name="Tsai W.C."/>
            <person name="Van de Peer Y."/>
            <person name="Liu Z.J."/>
        </authorList>
    </citation>
    <scope>NUCLEOTIDE SEQUENCE [LARGE SCALE GENOMIC DNA]</scope>
    <source>
        <strain evidence="11">Lor287</strain>
    </source>
</reference>
<dbReference type="SUPFAM" id="SSF46689">
    <property type="entry name" value="Homeodomain-like"/>
    <property type="match status" value="1"/>
</dbReference>
<dbReference type="Pfam" id="PF05920">
    <property type="entry name" value="Homeobox_KN"/>
    <property type="match status" value="1"/>
</dbReference>
<dbReference type="PROSITE" id="PS50071">
    <property type="entry name" value="HOMEOBOX_2"/>
    <property type="match status" value="1"/>
</dbReference>
<dbReference type="SMART" id="SM00389">
    <property type="entry name" value="HOX"/>
    <property type="match status" value="1"/>
</dbReference>
<comment type="caution">
    <text evidence="11">The sequence shown here is derived from an EMBL/GenBank/DDBJ whole genome shotgun (WGS) entry which is preliminary data.</text>
</comment>
<dbReference type="Pfam" id="PF07526">
    <property type="entry name" value="POX"/>
    <property type="match status" value="1"/>
</dbReference>
<dbReference type="CDD" id="cd00086">
    <property type="entry name" value="homeodomain"/>
    <property type="match status" value="1"/>
</dbReference>
<keyword evidence="7 8" id="KW-0539">Nucleus</keyword>
<dbReference type="FunFam" id="1.10.10.60:FF:000083">
    <property type="entry name" value="BEL1-like homeodomain protein 4"/>
    <property type="match status" value="1"/>
</dbReference>
<dbReference type="Gene3D" id="1.10.10.60">
    <property type="entry name" value="Homeodomain-like"/>
    <property type="match status" value="1"/>
</dbReference>
<proteinExistence type="inferred from homology"/>
<evidence type="ECO:0000256" key="8">
    <source>
        <dbReference type="PROSITE-ProRule" id="PRU00108"/>
    </source>
</evidence>
<keyword evidence="6" id="KW-0804">Transcription</keyword>
<comment type="subcellular location">
    <subcellularLocation>
        <location evidence="1 8">Nucleus</location>
    </subcellularLocation>
</comment>
<dbReference type="InterPro" id="IPR009057">
    <property type="entry name" value="Homeodomain-like_sf"/>
</dbReference>
<evidence type="ECO:0000256" key="4">
    <source>
        <dbReference type="ARBA" id="ARBA00023125"/>
    </source>
</evidence>
<evidence type="ECO:0000256" key="6">
    <source>
        <dbReference type="ARBA" id="ARBA00023163"/>
    </source>
</evidence>
<dbReference type="Proteomes" id="UP001418222">
    <property type="component" value="Unassembled WGS sequence"/>
</dbReference>
<keyword evidence="5 8" id="KW-0371">Homeobox</keyword>
<feature type="DNA-binding region" description="Homeobox" evidence="8">
    <location>
        <begin position="277"/>
        <end position="339"/>
    </location>
</feature>
<feature type="region of interest" description="Disordered" evidence="9">
    <location>
        <begin position="351"/>
        <end position="391"/>
    </location>
</feature>
<keyword evidence="12" id="KW-1185">Reference proteome</keyword>
<feature type="domain" description="Homeobox" evidence="10">
    <location>
        <begin position="275"/>
        <end position="338"/>
    </location>
</feature>
<evidence type="ECO:0000313" key="11">
    <source>
        <dbReference type="EMBL" id="KAK8938904.1"/>
    </source>
</evidence>
<dbReference type="GO" id="GO:0005634">
    <property type="term" value="C:nucleus"/>
    <property type="evidence" value="ECO:0007669"/>
    <property type="project" value="UniProtKB-SubCell"/>
</dbReference>
<evidence type="ECO:0000256" key="3">
    <source>
        <dbReference type="ARBA" id="ARBA00023015"/>
    </source>
</evidence>
<evidence type="ECO:0000256" key="7">
    <source>
        <dbReference type="ARBA" id="ARBA00023242"/>
    </source>
</evidence>
<dbReference type="InterPro" id="IPR008422">
    <property type="entry name" value="KN_HD"/>
</dbReference>
<evidence type="ECO:0000256" key="9">
    <source>
        <dbReference type="SAM" id="MobiDB-lite"/>
    </source>
</evidence>
<keyword evidence="3" id="KW-0805">Transcription regulation</keyword>
<accession>A0AAP0G5S2</accession>
<dbReference type="GO" id="GO:0003677">
    <property type="term" value="F:DNA binding"/>
    <property type="evidence" value="ECO:0007669"/>
    <property type="project" value="UniProtKB-UniRule"/>
</dbReference>
<dbReference type="InterPro" id="IPR050224">
    <property type="entry name" value="TALE_homeobox"/>
</dbReference>
<evidence type="ECO:0000256" key="2">
    <source>
        <dbReference type="ARBA" id="ARBA00006454"/>
    </source>
</evidence>
<name>A0AAP0G5S2_9ASPA</name>
<dbReference type="InterPro" id="IPR006563">
    <property type="entry name" value="POX_dom"/>
</dbReference>
<evidence type="ECO:0000256" key="1">
    <source>
        <dbReference type="ARBA" id="ARBA00004123"/>
    </source>
</evidence>